<organism evidence="7 8">
    <name type="scientific">Hymenoscyphus fraxineus</name>
    <dbReference type="NCBI Taxonomy" id="746836"/>
    <lineage>
        <taxon>Eukaryota</taxon>
        <taxon>Fungi</taxon>
        <taxon>Dikarya</taxon>
        <taxon>Ascomycota</taxon>
        <taxon>Pezizomycotina</taxon>
        <taxon>Leotiomycetes</taxon>
        <taxon>Helotiales</taxon>
        <taxon>Helotiaceae</taxon>
        <taxon>Hymenoscyphus</taxon>
    </lineage>
</organism>
<dbReference type="OrthoDB" id="4664297at2759"/>
<protein>
    <recommendedName>
        <fullName evidence="4">Glutathione S-transferase kappa</fullName>
        <ecNumber evidence="4">2.5.1.18</ecNumber>
    </recommendedName>
</protein>
<keyword evidence="2 4" id="KW-0808">Transferase</keyword>
<evidence type="ECO:0000256" key="4">
    <source>
        <dbReference type="PIRNR" id="PIRNR006386"/>
    </source>
</evidence>
<feature type="domain" description="DSBA-like thioredoxin" evidence="6">
    <location>
        <begin position="8"/>
        <end position="211"/>
    </location>
</feature>
<dbReference type="InterPro" id="IPR001853">
    <property type="entry name" value="DSBA-like_thioredoxin_dom"/>
</dbReference>
<name>A0A9N9KR37_9HELO</name>
<dbReference type="InterPro" id="IPR036249">
    <property type="entry name" value="Thioredoxin-like_sf"/>
</dbReference>
<comment type="catalytic activity">
    <reaction evidence="3 4">
        <text>RX + glutathione = an S-substituted glutathione + a halide anion + H(+)</text>
        <dbReference type="Rhea" id="RHEA:16437"/>
        <dbReference type="ChEBI" id="CHEBI:15378"/>
        <dbReference type="ChEBI" id="CHEBI:16042"/>
        <dbReference type="ChEBI" id="CHEBI:17792"/>
        <dbReference type="ChEBI" id="CHEBI:57925"/>
        <dbReference type="ChEBI" id="CHEBI:90779"/>
        <dbReference type="EC" id="2.5.1.18"/>
    </reaction>
</comment>
<evidence type="ECO:0000256" key="2">
    <source>
        <dbReference type="ARBA" id="ARBA00022679"/>
    </source>
</evidence>
<dbReference type="GO" id="GO:0005777">
    <property type="term" value="C:peroxisome"/>
    <property type="evidence" value="ECO:0007669"/>
    <property type="project" value="TreeGrafter"/>
</dbReference>
<keyword evidence="8" id="KW-1185">Reference proteome</keyword>
<dbReference type="InterPro" id="IPR014440">
    <property type="entry name" value="HCCAis_GSTk"/>
</dbReference>
<dbReference type="Proteomes" id="UP000696280">
    <property type="component" value="Unassembled WGS sequence"/>
</dbReference>
<reference evidence="7" key="1">
    <citation type="submission" date="2021-07" db="EMBL/GenBank/DDBJ databases">
        <authorList>
            <person name="Durling M."/>
        </authorList>
    </citation>
    <scope>NUCLEOTIDE SEQUENCE</scope>
</reference>
<sequence length="225" mass="25154">MGPSARKLTLYVDVVSPFAYEAYWLLRNDPIFKDVETTYIPIFLGGLMKACGNTAPINIKNKDKWINQTRNRWSKLFNIPMLHDSPAGFPPNTLMVMRALAALTVLKPGKEGQELLVRVLDVLFPAYWVEGKPTSEKEVFGAILEGVLGEEVMGRVMNMLPKEGKETLLGNTDAAFKNGAFGLPWFVVVNEKGERDTFWGVDHLGLVVRHLGLERPGRGGWRALL</sequence>
<proteinExistence type="inferred from homology"/>
<dbReference type="PANTHER" id="PTHR42943">
    <property type="entry name" value="GLUTATHIONE S-TRANSFERASE KAPPA"/>
    <property type="match status" value="1"/>
</dbReference>
<evidence type="ECO:0000256" key="5">
    <source>
        <dbReference type="PIRSR" id="PIRSR006386-1"/>
    </source>
</evidence>
<dbReference type="EMBL" id="CAJVRL010000044">
    <property type="protein sequence ID" value="CAG8951954.1"/>
    <property type="molecule type" value="Genomic_DNA"/>
</dbReference>
<evidence type="ECO:0000313" key="7">
    <source>
        <dbReference type="EMBL" id="CAG8951954.1"/>
    </source>
</evidence>
<dbReference type="AlphaFoldDB" id="A0A9N9KR37"/>
<dbReference type="PANTHER" id="PTHR42943:SF2">
    <property type="entry name" value="GLUTATHIONE S-TRANSFERASE KAPPA 1"/>
    <property type="match status" value="1"/>
</dbReference>
<dbReference type="Gene3D" id="3.40.30.10">
    <property type="entry name" value="Glutaredoxin"/>
    <property type="match status" value="1"/>
</dbReference>
<comment type="caution">
    <text evidence="7">The sequence shown here is derived from an EMBL/GenBank/DDBJ whole genome shotgun (WGS) entry which is preliminary data.</text>
</comment>
<evidence type="ECO:0000256" key="1">
    <source>
        <dbReference type="ARBA" id="ARBA00006494"/>
    </source>
</evidence>
<dbReference type="GO" id="GO:0004602">
    <property type="term" value="F:glutathione peroxidase activity"/>
    <property type="evidence" value="ECO:0007669"/>
    <property type="project" value="TreeGrafter"/>
</dbReference>
<dbReference type="EC" id="2.5.1.18" evidence="4"/>
<feature type="active site" description="Nucleophile" evidence="5">
    <location>
        <position position="16"/>
    </location>
</feature>
<evidence type="ECO:0000313" key="8">
    <source>
        <dbReference type="Proteomes" id="UP000696280"/>
    </source>
</evidence>
<dbReference type="PIRSF" id="PIRSF006386">
    <property type="entry name" value="HCCAis_GSTk"/>
    <property type="match status" value="1"/>
</dbReference>
<accession>A0A9N9KR37</accession>
<evidence type="ECO:0000256" key="3">
    <source>
        <dbReference type="ARBA" id="ARBA00047960"/>
    </source>
</evidence>
<dbReference type="SUPFAM" id="SSF52833">
    <property type="entry name" value="Thioredoxin-like"/>
    <property type="match status" value="1"/>
</dbReference>
<evidence type="ECO:0000259" key="6">
    <source>
        <dbReference type="Pfam" id="PF01323"/>
    </source>
</evidence>
<dbReference type="Pfam" id="PF01323">
    <property type="entry name" value="DSBA"/>
    <property type="match status" value="1"/>
</dbReference>
<dbReference type="GO" id="GO:0006749">
    <property type="term" value="P:glutathione metabolic process"/>
    <property type="evidence" value="ECO:0007669"/>
    <property type="project" value="TreeGrafter"/>
</dbReference>
<comment type="similarity">
    <text evidence="1 4">Belongs to the GST superfamily. Kappa family.</text>
</comment>
<gene>
    <name evidence="7" type="ORF">HYFRA_00005761</name>
</gene>
<dbReference type="GO" id="GO:0005739">
    <property type="term" value="C:mitochondrion"/>
    <property type="evidence" value="ECO:0007669"/>
    <property type="project" value="TreeGrafter"/>
</dbReference>
<dbReference type="InterPro" id="IPR051924">
    <property type="entry name" value="GST_Kappa/NadH"/>
</dbReference>
<dbReference type="FunFam" id="3.40.30.10:FF:000096">
    <property type="entry name" value="Glutathione S-transferase kappa"/>
    <property type="match status" value="1"/>
</dbReference>
<dbReference type="GO" id="GO:0004364">
    <property type="term" value="F:glutathione transferase activity"/>
    <property type="evidence" value="ECO:0007669"/>
    <property type="project" value="UniProtKB-UniRule"/>
</dbReference>